<dbReference type="PANTHER" id="PTHR13794">
    <property type="entry name" value="ENOLASE SUPERFAMILY, MANDELATE RACEMASE"/>
    <property type="match status" value="1"/>
</dbReference>
<dbReference type="InterPro" id="IPR029017">
    <property type="entry name" value="Enolase-like_N"/>
</dbReference>
<keyword evidence="6" id="KW-1185">Reference proteome</keyword>
<dbReference type="Gene3D" id="3.20.20.120">
    <property type="entry name" value="Enolase-like C-terminal domain"/>
    <property type="match status" value="1"/>
</dbReference>
<evidence type="ECO:0000313" key="6">
    <source>
        <dbReference type="Proteomes" id="UP001484097"/>
    </source>
</evidence>
<dbReference type="SMART" id="SM00922">
    <property type="entry name" value="MR_MLE"/>
    <property type="match status" value="1"/>
</dbReference>
<proteinExistence type="predicted"/>
<evidence type="ECO:0000256" key="2">
    <source>
        <dbReference type="ARBA" id="ARBA00022723"/>
    </source>
</evidence>
<dbReference type="EMBL" id="JBDXMX010000004">
    <property type="protein sequence ID" value="MEO9248070.1"/>
    <property type="molecule type" value="Genomic_DNA"/>
</dbReference>
<keyword evidence="2" id="KW-0479">Metal-binding</keyword>
<gene>
    <name evidence="5" type="ORF">ABDK96_10280</name>
</gene>
<evidence type="ECO:0000313" key="5">
    <source>
        <dbReference type="EMBL" id="MEO9248070.1"/>
    </source>
</evidence>
<evidence type="ECO:0000256" key="3">
    <source>
        <dbReference type="ARBA" id="ARBA00022842"/>
    </source>
</evidence>
<organism evidence="5 6">
    <name type="scientific">Citricoccus nitrophenolicus</name>
    <dbReference type="NCBI Taxonomy" id="863575"/>
    <lineage>
        <taxon>Bacteria</taxon>
        <taxon>Bacillati</taxon>
        <taxon>Actinomycetota</taxon>
        <taxon>Actinomycetes</taxon>
        <taxon>Micrococcales</taxon>
        <taxon>Micrococcaceae</taxon>
        <taxon>Citricoccus</taxon>
    </lineage>
</organism>
<name>A0ABV0IIS7_9MICC</name>
<dbReference type="PANTHER" id="PTHR13794:SF58">
    <property type="entry name" value="MITOCHONDRIAL ENOLASE SUPERFAMILY MEMBER 1"/>
    <property type="match status" value="1"/>
</dbReference>
<comment type="caution">
    <text evidence="5">The sequence shown here is derived from an EMBL/GenBank/DDBJ whole genome shotgun (WGS) entry which is preliminary data.</text>
</comment>
<dbReference type="InterPro" id="IPR029065">
    <property type="entry name" value="Enolase_C-like"/>
</dbReference>
<keyword evidence="3" id="KW-0460">Magnesium</keyword>
<dbReference type="Pfam" id="PF02746">
    <property type="entry name" value="MR_MLE_N"/>
    <property type="match status" value="1"/>
</dbReference>
<dbReference type="SFLD" id="SFLDS00001">
    <property type="entry name" value="Enolase"/>
    <property type="match status" value="1"/>
</dbReference>
<evidence type="ECO:0000259" key="4">
    <source>
        <dbReference type="SMART" id="SM00922"/>
    </source>
</evidence>
<dbReference type="SUPFAM" id="SSF54826">
    <property type="entry name" value="Enolase N-terminal domain-like"/>
    <property type="match status" value="1"/>
</dbReference>
<dbReference type="Pfam" id="PF13378">
    <property type="entry name" value="MR_MLE_C"/>
    <property type="match status" value="1"/>
</dbReference>
<comment type="cofactor">
    <cofactor evidence="1">
        <name>Mg(2+)</name>
        <dbReference type="ChEBI" id="CHEBI:18420"/>
    </cofactor>
</comment>
<evidence type="ECO:0000256" key="1">
    <source>
        <dbReference type="ARBA" id="ARBA00001946"/>
    </source>
</evidence>
<dbReference type="Gene3D" id="3.30.390.10">
    <property type="entry name" value="Enolase-like, N-terminal domain"/>
    <property type="match status" value="1"/>
</dbReference>
<sequence>MKIENIDTWVLRVPFLRETADFDDAHHELIGVTVHSEGLTGMGYSFITDHAGGTSVKALLDDLLVPSILGRDAAHPERIWNAMEELTHRMGTGINRFAMASIDIALWDLKAKSNGHSLAAEIGQITDDVPVYGSGKAGGRLSVDELVRLSQEYVDSGFDAVKIRVGRDPGEDPARIAAVRSALGEHVKIMIDANERLSYSSALSLGRQLAEHDIFWFEEPVVYTDRRSHMELARHLPMPIVGGEHHCSSAEFLDYVTERAFAMVQPNVCMVGGVTEMVRIMHLADAHGVGFAPHLMTDLNIHLAATTNSTVYVEYFPFLEPYTTNRLEITHGRATVPTAAGHGIEFTDETFAKYRIA</sequence>
<accession>A0ABV0IIS7</accession>
<dbReference type="SUPFAM" id="SSF51604">
    <property type="entry name" value="Enolase C-terminal domain-like"/>
    <property type="match status" value="1"/>
</dbReference>
<dbReference type="RefSeq" id="WP_347920687.1">
    <property type="nucleotide sequence ID" value="NZ_JBDXMX010000004.1"/>
</dbReference>
<reference evidence="5 6" key="1">
    <citation type="submission" date="2024-05" db="EMBL/GenBank/DDBJ databases">
        <authorList>
            <person name="Yi C."/>
        </authorList>
    </citation>
    <scope>NUCLEOTIDE SEQUENCE [LARGE SCALE GENOMIC DNA]</scope>
    <source>
        <strain evidence="5 6">XS13</strain>
    </source>
</reference>
<dbReference type="Proteomes" id="UP001484097">
    <property type="component" value="Unassembled WGS sequence"/>
</dbReference>
<dbReference type="InterPro" id="IPR046945">
    <property type="entry name" value="RHMD-like"/>
</dbReference>
<feature type="domain" description="Mandelate racemase/muconate lactonizing enzyme C-terminal" evidence="4">
    <location>
        <begin position="143"/>
        <end position="239"/>
    </location>
</feature>
<dbReference type="InterPro" id="IPR013342">
    <property type="entry name" value="Mandelate_racemase_C"/>
</dbReference>
<dbReference type="InterPro" id="IPR013341">
    <property type="entry name" value="Mandelate_racemase_N_dom"/>
</dbReference>
<dbReference type="CDD" id="cd03316">
    <property type="entry name" value="MR_like"/>
    <property type="match status" value="1"/>
</dbReference>
<dbReference type="InterPro" id="IPR036849">
    <property type="entry name" value="Enolase-like_C_sf"/>
</dbReference>
<protein>
    <submittedName>
        <fullName evidence="5">Mandelate racemase/muconate lactonizing enzyme family protein</fullName>
    </submittedName>
</protein>